<dbReference type="GO" id="GO:0016020">
    <property type="term" value="C:membrane"/>
    <property type="evidence" value="ECO:0007669"/>
    <property type="project" value="InterPro"/>
</dbReference>
<sequence>MIEKRTRLCDDENEQEYLPKMYDPFLNGPYRGTIKKFDLREIMNDFITSTETFDSIEMFWINKIHDLFPKHSQEFEHKKNPFRGESFLNSNFFY</sequence>
<comment type="caution">
    <text evidence="1">The sequence shown here is derived from an EMBL/GenBank/DDBJ whole genome shotgun (WGS) entry which is preliminary data.</text>
</comment>
<dbReference type="EMBL" id="JANAVB010013000">
    <property type="protein sequence ID" value="KAJ6835763.1"/>
    <property type="molecule type" value="Genomic_DNA"/>
</dbReference>
<reference evidence="1" key="2">
    <citation type="submission" date="2023-04" db="EMBL/GenBank/DDBJ databases">
        <authorList>
            <person name="Bruccoleri R.E."/>
            <person name="Oakeley E.J."/>
            <person name="Faust A.-M."/>
            <person name="Dessus-Babus S."/>
            <person name="Altorfer M."/>
            <person name="Burckhardt D."/>
            <person name="Oertli M."/>
            <person name="Naumann U."/>
            <person name="Petersen F."/>
            <person name="Wong J."/>
        </authorList>
    </citation>
    <scope>NUCLEOTIDE SEQUENCE</scope>
    <source>
        <strain evidence="1">GSM-AAB239-AS_SAM_17_03QT</strain>
        <tissue evidence="1">Leaf</tissue>
    </source>
</reference>
<proteinExistence type="predicted"/>
<dbReference type="AlphaFoldDB" id="A0AAX6H4M7"/>
<organism evidence="1 2">
    <name type="scientific">Iris pallida</name>
    <name type="common">Sweet iris</name>
    <dbReference type="NCBI Taxonomy" id="29817"/>
    <lineage>
        <taxon>Eukaryota</taxon>
        <taxon>Viridiplantae</taxon>
        <taxon>Streptophyta</taxon>
        <taxon>Embryophyta</taxon>
        <taxon>Tracheophyta</taxon>
        <taxon>Spermatophyta</taxon>
        <taxon>Magnoliopsida</taxon>
        <taxon>Liliopsida</taxon>
        <taxon>Asparagales</taxon>
        <taxon>Iridaceae</taxon>
        <taxon>Iridoideae</taxon>
        <taxon>Irideae</taxon>
        <taxon>Iris</taxon>
    </lineage>
</organism>
<protein>
    <submittedName>
        <fullName evidence="1">Uncharacterized protein</fullName>
    </submittedName>
</protein>
<gene>
    <name evidence="1" type="ORF">M6B38_330115</name>
</gene>
<evidence type="ECO:0000313" key="2">
    <source>
        <dbReference type="Proteomes" id="UP001140949"/>
    </source>
</evidence>
<reference evidence="1" key="1">
    <citation type="journal article" date="2023" name="GigaByte">
        <title>Genome assembly of the bearded iris, Iris pallida Lam.</title>
        <authorList>
            <person name="Bruccoleri R.E."/>
            <person name="Oakeley E.J."/>
            <person name="Faust A.M.E."/>
            <person name="Altorfer M."/>
            <person name="Dessus-Babus S."/>
            <person name="Burckhardt D."/>
            <person name="Oertli M."/>
            <person name="Naumann U."/>
            <person name="Petersen F."/>
            <person name="Wong J."/>
        </authorList>
    </citation>
    <scope>NUCLEOTIDE SEQUENCE</scope>
    <source>
        <strain evidence="1">GSM-AAB239-AS_SAM_17_03QT</strain>
    </source>
</reference>
<dbReference type="Pfam" id="PF05758">
    <property type="entry name" value="Ycf1"/>
    <property type="match status" value="1"/>
</dbReference>
<evidence type="ECO:0000313" key="1">
    <source>
        <dbReference type="EMBL" id="KAJ6835763.1"/>
    </source>
</evidence>
<keyword evidence="2" id="KW-1185">Reference proteome</keyword>
<accession>A0AAX6H4M7</accession>
<name>A0AAX6H4M7_IRIPA</name>
<dbReference type="Proteomes" id="UP001140949">
    <property type="component" value="Unassembled WGS sequence"/>
</dbReference>
<dbReference type="InterPro" id="IPR008896">
    <property type="entry name" value="TIC214"/>
</dbReference>